<protein>
    <submittedName>
        <fullName evidence="2">Uncharacterized protein</fullName>
    </submittedName>
</protein>
<comment type="caution">
    <text evidence="2">The sequence shown here is derived from an EMBL/GenBank/DDBJ whole genome shotgun (WGS) entry which is preliminary data.</text>
</comment>
<accession>A0AAV7WTA2</accession>
<organism evidence="2 3">
    <name type="scientific">Pleurodeles waltl</name>
    <name type="common">Iberian ribbed newt</name>
    <dbReference type="NCBI Taxonomy" id="8319"/>
    <lineage>
        <taxon>Eukaryota</taxon>
        <taxon>Metazoa</taxon>
        <taxon>Chordata</taxon>
        <taxon>Craniata</taxon>
        <taxon>Vertebrata</taxon>
        <taxon>Euteleostomi</taxon>
        <taxon>Amphibia</taxon>
        <taxon>Batrachia</taxon>
        <taxon>Caudata</taxon>
        <taxon>Salamandroidea</taxon>
        <taxon>Salamandridae</taxon>
        <taxon>Pleurodelinae</taxon>
        <taxon>Pleurodeles</taxon>
    </lineage>
</organism>
<name>A0AAV7WTA2_PLEWA</name>
<gene>
    <name evidence="2" type="ORF">NDU88_003532</name>
</gene>
<evidence type="ECO:0000256" key="1">
    <source>
        <dbReference type="SAM" id="MobiDB-lite"/>
    </source>
</evidence>
<dbReference type="AlphaFoldDB" id="A0AAV7WTA2"/>
<dbReference type="Proteomes" id="UP001066276">
    <property type="component" value="Chromosome 1_1"/>
</dbReference>
<evidence type="ECO:0000313" key="2">
    <source>
        <dbReference type="EMBL" id="KAJ1215926.1"/>
    </source>
</evidence>
<sequence length="71" mass="8350">MKAENYYTETEKDNQFQPPRLVPQDGTKSWFAGQIEELTCSGRSNNKETFDFTPEKEYRVHRHITGDHVTD</sequence>
<keyword evidence="3" id="KW-1185">Reference proteome</keyword>
<dbReference type="EMBL" id="JANPWB010000001">
    <property type="protein sequence ID" value="KAJ1215926.1"/>
    <property type="molecule type" value="Genomic_DNA"/>
</dbReference>
<proteinExistence type="predicted"/>
<feature type="compositionally biased region" description="Basic and acidic residues" evidence="1">
    <location>
        <begin position="1"/>
        <end position="14"/>
    </location>
</feature>
<evidence type="ECO:0000313" key="3">
    <source>
        <dbReference type="Proteomes" id="UP001066276"/>
    </source>
</evidence>
<reference evidence="2" key="1">
    <citation type="journal article" date="2022" name="bioRxiv">
        <title>Sequencing and chromosome-scale assembly of the giantPleurodeles waltlgenome.</title>
        <authorList>
            <person name="Brown T."/>
            <person name="Elewa A."/>
            <person name="Iarovenko S."/>
            <person name="Subramanian E."/>
            <person name="Araus A.J."/>
            <person name="Petzold A."/>
            <person name="Susuki M."/>
            <person name="Suzuki K.-i.T."/>
            <person name="Hayashi T."/>
            <person name="Toyoda A."/>
            <person name="Oliveira C."/>
            <person name="Osipova E."/>
            <person name="Leigh N.D."/>
            <person name="Simon A."/>
            <person name="Yun M.H."/>
        </authorList>
    </citation>
    <scope>NUCLEOTIDE SEQUENCE</scope>
    <source>
        <strain evidence="2">20211129_DDA</strain>
        <tissue evidence="2">Liver</tissue>
    </source>
</reference>
<feature type="region of interest" description="Disordered" evidence="1">
    <location>
        <begin position="1"/>
        <end position="26"/>
    </location>
</feature>